<dbReference type="EMBL" id="JAHXRS010000019">
    <property type="protein sequence ID" value="MBW6395545.1"/>
    <property type="molecule type" value="Genomic_DNA"/>
</dbReference>
<name>A0ABS6ZZT7_9DEIN</name>
<dbReference type="Gene3D" id="3.40.50.1000">
    <property type="entry name" value="HAD superfamily/HAD-like"/>
    <property type="match status" value="1"/>
</dbReference>
<dbReference type="SUPFAM" id="SSF56784">
    <property type="entry name" value="HAD-like"/>
    <property type="match status" value="1"/>
</dbReference>
<dbReference type="InterPro" id="IPR036412">
    <property type="entry name" value="HAD-like_sf"/>
</dbReference>
<sequence length="211" mass="23904">MFALDLDGTLVHVEPLFVRALEARLGRSLAGRDPSAYEHFGISPLIPEEERPAFLRAWEEVLRDPEVYAQAPPYPGAVEVATWLHRRGMLRGYVTSRPPALEAVTREWLARWELPQAPLVHDGGERLRALLRLGAQALVEDHPGHALRVAEEGYLAFLLDRPYNREARHPALVRLAGWEALGRLLRTLPLDVRARRDPLGWPERKKGGYRG</sequence>
<evidence type="ECO:0000313" key="2">
    <source>
        <dbReference type="Proteomes" id="UP000724268"/>
    </source>
</evidence>
<protein>
    <recommendedName>
        <fullName evidence="3">Phosphoglycolate phosphatase</fullName>
    </recommendedName>
</protein>
<gene>
    <name evidence="1" type="ORF">KZX47_10330</name>
</gene>
<reference evidence="1 2" key="1">
    <citation type="submission" date="2021-07" db="EMBL/GenBank/DDBJ databases">
        <title>Thermus aquaticus gen. n. and sp. n., a nonsporulating extreme thermophile.</title>
        <authorList>
            <person name="Hu C.-J."/>
            <person name="Li W.-J."/>
            <person name="Xian W.-D."/>
        </authorList>
    </citation>
    <scope>NUCLEOTIDE SEQUENCE [LARGE SCALE GENOMIC DNA]</scope>
    <source>
        <strain evidence="1 2">SYSU G05001</strain>
    </source>
</reference>
<comment type="caution">
    <text evidence="1">The sequence shown here is derived from an EMBL/GenBank/DDBJ whole genome shotgun (WGS) entry which is preliminary data.</text>
</comment>
<dbReference type="RefSeq" id="WP_219760026.1">
    <property type="nucleotide sequence ID" value="NZ_JAHXRS010000019.1"/>
</dbReference>
<organism evidence="1 2">
    <name type="scientific">Thermus brevis</name>
    <dbReference type="NCBI Taxonomy" id="2862456"/>
    <lineage>
        <taxon>Bacteria</taxon>
        <taxon>Thermotogati</taxon>
        <taxon>Deinococcota</taxon>
        <taxon>Deinococci</taxon>
        <taxon>Thermales</taxon>
        <taxon>Thermaceae</taxon>
        <taxon>Thermus</taxon>
    </lineage>
</organism>
<dbReference type="Proteomes" id="UP000724268">
    <property type="component" value="Unassembled WGS sequence"/>
</dbReference>
<proteinExistence type="predicted"/>
<dbReference type="InterPro" id="IPR023214">
    <property type="entry name" value="HAD_sf"/>
</dbReference>
<evidence type="ECO:0008006" key="3">
    <source>
        <dbReference type="Google" id="ProtNLM"/>
    </source>
</evidence>
<evidence type="ECO:0000313" key="1">
    <source>
        <dbReference type="EMBL" id="MBW6395545.1"/>
    </source>
</evidence>
<keyword evidence="2" id="KW-1185">Reference proteome</keyword>
<accession>A0ABS6ZZT7</accession>